<dbReference type="GO" id="GO:0016887">
    <property type="term" value="F:ATP hydrolysis activity"/>
    <property type="evidence" value="ECO:0007669"/>
    <property type="project" value="InterPro"/>
</dbReference>
<reference evidence="2 3" key="1">
    <citation type="submission" date="2017-11" db="EMBL/GenBank/DDBJ databases">
        <title>Genome sequencing of Fusobacterium periodonticum KCOM 2555.</title>
        <authorList>
            <person name="Kook J.-K."/>
            <person name="Park S.-N."/>
            <person name="Lim Y.K."/>
        </authorList>
    </citation>
    <scope>NUCLEOTIDE SEQUENCE [LARGE SCALE GENOMIC DNA]</scope>
    <source>
        <strain evidence="2 3">KCOM 2555</strain>
    </source>
</reference>
<gene>
    <name evidence="2" type="ORF">CTM98_12250</name>
</gene>
<dbReference type="GO" id="GO:0004519">
    <property type="term" value="F:endonuclease activity"/>
    <property type="evidence" value="ECO:0007669"/>
    <property type="project" value="UniProtKB-KW"/>
</dbReference>
<dbReference type="GO" id="GO:0005524">
    <property type="term" value="F:ATP binding"/>
    <property type="evidence" value="ECO:0007669"/>
    <property type="project" value="InterPro"/>
</dbReference>
<keyword evidence="2" id="KW-0255">Endonuclease</keyword>
<dbReference type="Gene3D" id="3.40.50.300">
    <property type="entry name" value="P-loop containing nucleotide triphosphate hydrolases"/>
    <property type="match status" value="1"/>
</dbReference>
<dbReference type="InterPro" id="IPR011704">
    <property type="entry name" value="ATPase_dyneun-rel_AAA"/>
</dbReference>
<sequence length="661" mass="77628">MFNEDKLDSIITEYKKQFIQSQWPKEKFKWEAVKCFQDNWHIDADDFTEMLKKSLAKTGNLLASKYNFPADTIVSFSERNQGKVRKMFIELFDENKNIYERISIFKENAKSLLNDPSHNHYQDESVISTYLWLKYPDKYYIYKFNIINIVSEKLESNYIFKKGDYANNMENFFKFYNEICSKLQSDNELKNILSSVITDTCYPDPELKTLTIDVGFFISRYYTDLSPNFWKISHGTDCISDSEVKIFEEKGVIVVHKDTSAKAKSKVSQGEDFIKNIKKGDYFYLCRGNSIRLLGCISSDEVRDNKDKNDGWCERDYIIIAKSSDVSPYSGNQKWWTPNNNSTCICIPNTELSLFEAYILKPYFNITLNNLLQNVESNKKYTKEDFLKDVYISEEKYDKLVNVLKRKKNIILQGAPGVGKTFLAKRLAYSIMGEKDDERINFIQFHQNYSYEDFVMGYKPIKEGFELKYGIFYNFCQKATKNPDKDYFFIIDEINRGNLSKIFGELLMLIEADYRDEKATLAYDGLDFSIPKNLHIIGMMNIADRSLAMIDYALRRRFSFFDIEPAFDSEGFSNYKKEFSNNTFDELIKTIKELNKEITKDNSLGKGFCIGHSYFCNAEECTEAWMKDIVEFDILPMLSEYWFDDEVKLNQWKNILNGVFK</sequence>
<dbReference type="InterPro" id="IPR027417">
    <property type="entry name" value="P-loop_NTPase"/>
</dbReference>
<dbReference type="RefSeq" id="WP_100027187.1">
    <property type="nucleotide sequence ID" value="NZ_CP024704.1"/>
</dbReference>
<evidence type="ECO:0000313" key="3">
    <source>
        <dbReference type="Proteomes" id="UP000230781"/>
    </source>
</evidence>
<dbReference type="AlphaFoldDB" id="A0A2D3PUH7"/>
<dbReference type="CDD" id="cd00009">
    <property type="entry name" value="AAA"/>
    <property type="match status" value="1"/>
</dbReference>
<organism evidence="2 3">
    <name type="scientific">Fusobacterium pseudoperiodonticum</name>
    <dbReference type="NCBI Taxonomy" id="2663009"/>
    <lineage>
        <taxon>Bacteria</taxon>
        <taxon>Fusobacteriati</taxon>
        <taxon>Fusobacteriota</taxon>
        <taxon>Fusobacteriia</taxon>
        <taxon>Fusobacteriales</taxon>
        <taxon>Fusobacteriaceae</taxon>
        <taxon>Fusobacterium</taxon>
    </lineage>
</organism>
<proteinExistence type="predicted"/>
<dbReference type="InterPro" id="IPR052934">
    <property type="entry name" value="Methyl-DNA_Rec/Restrict_Enz"/>
</dbReference>
<dbReference type="REBASE" id="225652">
    <property type="entry name" value="Fpe2555McrBCP"/>
</dbReference>
<dbReference type="SUPFAM" id="SSF52540">
    <property type="entry name" value="P-loop containing nucleoside triphosphate hydrolases"/>
    <property type="match status" value="1"/>
</dbReference>
<accession>A0A2D3PUH7</accession>
<dbReference type="PANTHER" id="PTHR37291">
    <property type="entry name" value="5-METHYLCYTOSINE-SPECIFIC RESTRICTION ENZYME B"/>
    <property type="match status" value="1"/>
</dbReference>
<protein>
    <submittedName>
        <fullName evidence="2">Restriction endonuclease</fullName>
    </submittedName>
</protein>
<name>A0A2D3PUH7_9FUSO</name>
<dbReference type="EMBL" id="CP024704">
    <property type="protein sequence ID" value="ATV71352.1"/>
    <property type="molecule type" value="Genomic_DNA"/>
</dbReference>
<dbReference type="SMART" id="SM00382">
    <property type="entry name" value="AAA"/>
    <property type="match status" value="1"/>
</dbReference>
<dbReference type="Proteomes" id="UP000230781">
    <property type="component" value="Chromosome"/>
</dbReference>
<evidence type="ECO:0000259" key="1">
    <source>
        <dbReference type="SMART" id="SM00382"/>
    </source>
</evidence>
<keyword evidence="2" id="KW-0378">Hydrolase</keyword>
<feature type="domain" description="AAA+ ATPase" evidence="1">
    <location>
        <begin position="406"/>
        <end position="564"/>
    </location>
</feature>
<dbReference type="Pfam" id="PF07728">
    <property type="entry name" value="AAA_5"/>
    <property type="match status" value="1"/>
</dbReference>
<evidence type="ECO:0000313" key="2">
    <source>
        <dbReference type="EMBL" id="ATV71352.1"/>
    </source>
</evidence>
<keyword evidence="2" id="KW-0540">Nuclease</keyword>
<dbReference type="InterPro" id="IPR003593">
    <property type="entry name" value="AAA+_ATPase"/>
</dbReference>
<dbReference type="PANTHER" id="PTHR37291:SF1">
    <property type="entry name" value="TYPE IV METHYL-DIRECTED RESTRICTION ENZYME ECOKMCRB SUBUNIT"/>
    <property type="match status" value="1"/>
</dbReference>